<sequence length="230" mass="25301">MADDGDVLHTGGCHCGAVRFEVWAPPTLRAIRCNCSVCTKKQNWHFVVAARKFRLLAGEASLHEYRFGTRAARHTFCGVCGVQSFYTPRSNPDGRGIAPHCLDPGTVVAVTWELFDGRRWEQAMRERPELRERSRDGPKVEERSAGGLKVEERSEGGPEVEERSEGCPEVEERSTGGPEIEERSAGSLEVEERSEGGPEAEERSEGSPEVEESSVDGPDIKERSTGGSEV</sequence>
<evidence type="ECO:0000259" key="5">
    <source>
        <dbReference type="PROSITE" id="PS51891"/>
    </source>
</evidence>
<evidence type="ECO:0000256" key="3">
    <source>
        <dbReference type="ARBA" id="ARBA00022833"/>
    </source>
</evidence>
<protein>
    <submittedName>
        <fullName evidence="7 8">Centromere protein V-like</fullName>
    </submittedName>
</protein>
<proteinExistence type="inferred from homology"/>
<dbReference type="RefSeq" id="XP_014668891.1">
    <property type="nucleotide sequence ID" value="XM_014813405.1"/>
</dbReference>
<dbReference type="PANTHER" id="PTHR28620:SF1">
    <property type="entry name" value="CENP-V_GFA DOMAIN-CONTAINING PROTEIN"/>
    <property type="match status" value="1"/>
</dbReference>
<evidence type="ECO:0000256" key="4">
    <source>
        <dbReference type="SAM" id="MobiDB-lite"/>
    </source>
</evidence>
<accession>A0ABM1E9L8</accession>
<dbReference type="Gene3D" id="2.170.150.70">
    <property type="match status" value="1"/>
</dbReference>
<keyword evidence="3" id="KW-0862">Zinc</keyword>
<evidence type="ECO:0000256" key="1">
    <source>
        <dbReference type="ARBA" id="ARBA00005495"/>
    </source>
</evidence>
<evidence type="ECO:0000313" key="10">
    <source>
        <dbReference type="RefSeq" id="XP_014668892.1"/>
    </source>
</evidence>
<dbReference type="RefSeq" id="XP_014668889.1">
    <property type="nucleotide sequence ID" value="XM_014813403.1"/>
</dbReference>
<comment type="similarity">
    <text evidence="1">Belongs to the Gfa family.</text>
</comment>
<feature type="compositionally biased region" description="Basic and acidic residues" evidence="4">
    <location>
        <begin position="124"/>
        <end position="206"/>
    </location>
</feature>
<evidence type="ECO:0000313" key="6">
    <source>
        <dbReference type="Proteomes" id="UP000695022"/>
    </source>
</evidence>
<organism evidence="6 7">
    <name type="scientific">Priapulus caudatus</name>
    <name type="common">Priapulid worm</name>
    <dbReference type="NCBI Taxonomy" id="37621"/>
    <lineage>
        <taxon>Eukaryota</taxon>
        <taxon>Metazoa</taxon>
        <taxon>Ecdysozoa</taxon>
        <taxon>Scalidophora</taxon>
        <taxon>Priapulida</taxon>
        <taxon>Priapulimorpha</taxon>
        <taxon>Priapulimorphida</taxon>
        <taxon>Priapulidae</taxon>
        <taxon>Priapulus</taxon>
    </lineage>
</organism>
<evidence type="ECO:0000313" key="9">
    <source>
        <dbReference type="RefSeq" id="XP_014668891.1"/>
    </source>
</evidence>
<dbReference type="Pfam" id="PF04828">
    <property type="entry name" value="GFA"/>
    <property type="match status" value="1"/>
</dbReference>
<dbReference type="Proteomes" id="UP000695022">
    <property type="component" value="Unplaced"/>
</dbReference>
<evidence type="ECO:0000313" key="8">
    <source>
        <dbReference type="RefSeq" id="XP_014668890.1"/>
    </source>
</evidence>
<dbReference type="GeneID" id="106810128"/>
<dbReference type="PROSITE" id="PS51891">
    <property type="entry name" value="CENP_V_GFA"/>
    <property type="match status" value="1"/>
</dbReference>
<dbReference type="SUPFAM" id="SSF51316">
    <property type="entry name" value="Mss4-like"/>
    <property type="match status" value="1"/>
</dbReference>
<dbReference type="RefSeq" id="XP_014668892.1">
    <property type="nucleotide sequence ID" value="XM_014813406.1"/>
</dbReference>
<dbReference type="RefSeq" id="XP_014668890.1">
    <property type="nucleotide sequence ID" value="XM_014813404.1"/>
</dbReference>
<feature type="domain" description="CENP-V/GFA" evidence="5">
    <location>
        <begin position="9"/>
        <end position="121"/>
    </location>
</feature>
<evidence type="ECO:0000313" key="11">
    <source>
        <dbReference type="RefSeq" id="XP_014668893.1"/>
    </source>
</evidence>
<keyword evidence="2" id="KW-0479">Metal-binding</keyword>
<gene>
    <name evidence="7 8 9 10 11" type="primary">LOC106810128</name>
</gene>
<dbReference type="InterPro" id="IPR052355">
    <property type="entry name" value="CENP-V-like"/>
</dbReference>
<feature type="region of interest" description="Disordered" evidence="4">
    <location>
        <begin position="124"/>
        <end position="230"/>
    </location>
</feature>
<dbReference type="RefSeq" id="XP_014668893.1">
    <property type="nucleotide sequence ID" value="XM_014813407.1"/>
</dbReference>
<dbReference type="InterPro" id="IPR011057">
    <property type="entry name" value="Mss4-like_sf"/>
</dbReference>
<evidence type="ECO:0000313" key="7">
    <source>
        <dbReference type="RefSeq" id="XP_014668889.1"/>
    </source>
</evidence>
<keyword evidence="6" id="KW-1185">Reference proteome</keyword>
<dbReference type="InterPro" id="IPR006913">
    <property type="entry name" value="CENP-V/GFA"/>
</dbReference>
<reference evidence="7 8" key="1">
    <citation type="submission" date="2025-05" db="UniProtKB">
        <authorList>
            <consortium name="RefSeq"/>
        </authorList>
    </citation>
    <scope>IDENTIFICATION</scope>
</reference>
<name>A0ABM1E9L8_PRICU</name>
<evidence type="ECO:0000256" key="2">
    <source>
        <dbReference type="ARBA" id="ARBA00022723"/>
    </source>
</evidence>
<dbReference type="PANTHER" id="PTHR28620">
    <property type="entry name" value="CENTROMERE PROTEIN V"/>
    <property type="match status" value="1"/>
</dbReference>